<keyword evidence="2" id="KW-1185">Reference proteome</keyword>
<accession>A0ABR8ZI14</accession>
<reference evidence="1 2" key="1">
    <citation type="submission" date="2020-06" db="EMBL/GenBank/DDBJ databases">
        <title>Limosilactobacillus sp. nov.</title>
        <authorList>
            <person name="Ksiezarek M."/>
            <person name="Goncalves Ribeiro T."/>
            <person name="Rocha J."/>
            <person name="Grosso F."/>
            <person name="Peixe L."/>
        </authorList>
    </citation>
    <scope>NUCLEOTIDE SEQUENCE [LARGE SCALE GENOMIC DNA]</scope>
    <source>
        <strain evidence="2">c9Ua_26_M</strain>
    </source>
</reference>
<comment type="caution">
    <text evidence="1">The sequence shown here is derived from an EMBL/GenBank/DDBJ whole genome shotgun (WGS) entry which is preliminary data.</text>
</comment>
<sequence length="64" mass="7297">MKIMEKETPAMAAYYKGCIEGLDLMTLDTTNAHCLHVNEVNDLMTYFAMKEILNDHLSVEMGWA</sequence>
<dbReference type="RefSeq" id="WP_124031975.1">
    <property type="nucleotide sequence ID" value="NZ_JABUXR010000002.1"/>
</dbReference>
<dbReference type="Proteomes" id="UP000645007">
    <property type="component" value="Unassembled WGS sequence"/>
</dbReference>
<organism evidence="1 2">
    <name type="scientific">Limosilactobacillus urinaemulieris</name>
    <dbReference type="NCBI Taxonomy" id="2742600"/>
    <lineage>
        <taxon>Bacteria</taxon>
        <taxon>Bacillati</taxon>
        <taxon>Bacillota</taxon>
        <taxon>Bacilli</taxon>
        <taxon>Lactobacillales</taxon>
        <taxon>Lactobacillaceae</taxon>
        <taxon>Limosilactobacillus</taxon>
    </lineage>
</organism>
<name>A0ABR8ZI14_9LACO</name>
<dbReference type="EMBL" id="JABUXR010000002">
    <property type="protein sequence ID" value="MBD8084937.1"/>
    <property type="molecule type" value="Genomic_DNA"/>
</dbReference>
<evidence type="ECO:0000313" key="1">
    <source>
        <dbReference type="EMBL" id="MBD8084937.1"/>
    </source>
</evidence>
<evidence type="ECO:0000313" key="2">
    <source>
        <dbReference type="Proteomes" id="UP000645007"/>
    </source>
</evidence>
<proteinExistence type="predicted"/>
<gene>
    <name evidence="1" type="ORF">HUK45_01435</name>
</gene>
<protein>
    <submittedName>
        <fullName evidence="1">Uncharacterized protein</fullName>
    </submittedName>
</protein>